<dbReference type="InterPro" id="IPR002818">
    <property type="entry name" value="DJ-1/PfpI"/>
</dbReference>
<evidence type="ECO:0000313" key="4">
    <source>
        <dbReference type="EMBL" id="TWF80541.1"/>
    </source>
</evidence>
<gene>
    <name evidence="4" type="ORF">FHX44_116484</name>
</gene>
<keyword evidence="5" id="KW-1185">Reference proteome</keyword>
<dbReference type="InterPro" id="IPR009057">
    <property type="entry name" value="Homeodomain-like_sf"/>
</dbReference>
<reference evidence="4 5" key="1">
    <citation type="submission" date="2019-06" db="EMBL/GenBank/DDBJ databases">
        <title>Sequencing the genomes of 1000 actinobacteria strains.</title>
        <authorList>
            <person name="Klenk H.-P."/>
        </authorList>
    </citation>
    <scope>NUCLEOTIDE SEQUENCE [LARGE SCALE GENOMIC DNA]</scope>
    <source>
        <strain evidence="4 5">DSM 45671</strain>
    </source>
</reference>
<dbReference type="Proteomes" id="UP000321261">
    <property type="component" value="Unassembled WGS sequence"/>
</dbReference>
<dbReference type="OrthoDB" id="3660033at2"/>
<dbReference type="Pfam" id="PF12833">
    <property type="entry name" value="HTH_18"/>
    <property type="match status" value="1"/>
</dbReference>
<dbReference type="AlphaFoldDB" id="A0A561T0B2"/>
<keyword evidence="1" id="KW-0805">Transcription regulation</keyword>
<protein>
    <submittedName>
        <fullName evidence="4">AraC family transcriptional regulator with amidase-like domain</fullName>
    </submittedName>
</protein>
<comment type="caution">
    <text evidence="4">The sequence shown here is derived from an EMBL/GenBank/DDBJ whole genome shotgun (WGS) entry which is preliminary data.</text>
</comment>
<organism evidence="4 5">
    <name type="scientific">Pseudonocardia hierapolitana</name>
    <dbReference type="NCBI Taxonomy" id="1128676"/>
    <lineage>
        <taxon>Bacteria</taxon>
        <taxon>Bacillati</taxon>
        <taxon>Actinomycetota</taxon>
        <taxon>Actinomycetes</taxon>
        <taxon>Pseudonocardiales</taxon>
        <taxon>Pseudonocardiaceae</taxon>
        <taxon>Pseudonocardia</taxon>
    </lineage>
</organism>
<dbReference type="CDD" id="cd03137">
    <property type="entry name" value="GATase1_AraC_1"/>
    <property type="match status" value="1"/>
</dbReference>
<evidence type="ECO:0000256" key="1">
    <source>
        <dbReference type="ARBA" id="ARBA00023015"/>
    </source>
</evidence>
<dbReference type="PANTHER" id="PTHR43130:SF3">
    <property type="entry name" value="HTH-TYPE TRANSCRIPTIONAL REGULATOR RV1931C"/>
    <property type="match status" value="1"/>
</dbReference>
<dbReference type="GO" id="GO:0003700">
    <property type="term" value="F:DNA-binding transcription factor activity"/>
    <property type="evidence" value="ECO:0007669"/>
    <property type="project" value="InterPro"/>
</dbReference>
<dbReference type="SUPFAM" id="SSF52317">
    <property type="entry name" value="Class I glutamine amidotransferase-like"/>
    <property type="match status" value="1"/>
</dbReference>
<name>A0A561T0B2_9PSEU</name>
<dbReference type="PANTHER" id="PTHR43130">
    <property type="entry name" value="ARAC-FAMILY TRANSCRIPTIONAL REGULATOR"/>
    <property type="match status" value="1"/>
</dbReference>
<dbReference type="Gene3D" id="1.10.10.60">
    <property type="entry name" value="Homeodomain-like"/>
    <property type="match status" value="1"/>
</dbReference>
<evidence type="ECO:0000256" key="2">
    <source>
        <dbReference type="ARBA" id="ARBA00023163"/>
    </source>
</evidence>
<dbReference type="InterPro" id="IPR029062">
    <property type="entry name" value="Class_I_gatase-like"/>
</dbReference>
<evidence type="ECO:0000259" key="3">
    <source>
        <dbReference type="PROSITE" id="PS01124"/>
    </source>
</evidence>
<feature type="domain" description="HTH araC/xylS-type" evidence="3">
    <location>
        <begin position="225"/>
        <end position="323"/>
    </location>
</feature>
<dbReference type="Gene3D" id="3.40.50.880">
    <property type="match status" value="1"/>
</dbReference>
<dbReference type="InterPro" id="IPR018060">
    <property type="entry name" value="HTH_AraC"/>
</dbReference>
<dbReference type="SUPFAM" id="SSF46689">
    <property type="entry name" value="Homeodomain-like"/>
    <property type="match status" value="2"/>
</dbReference>
<dbReference type="PROSITE" id="PS01124">
    <property type="entry name" value="HTH_ARAC_FAMILY_2"/>
    <property type="match status" value="1"/>
</dbReference>
<dbReference type="InterPro" id="IPR052158">
    <property type="entry name" value="INH-QAR"/>
</dbReference>
<sequence length="333" mass="35869">MRENRAMPTARPHRVAVLALPAVLPFELSIPGRVFGAATDPSGSPLYEVVTCSIDGAPVPSAEDFTVVVPHGPDALREADTVIVAPVDLASADERAIAVAAAALREIGDRPRIASICTGADVLATAGLLDGRRATTHWRHTAEFGRDHPSVRLDPDVLFVDEGEILTSAGAASGIDLCLHIIRRDHGAEVANRAARACVVPPYRDGGQAQFIDHPVPAETAASTAATRAWALEHLDRPLSLADLARHATMSRRTFTRRFREEVGMSPNRWLTQQRVELARRLLETTDIPIDHVAARAGIGSASSLRLHLGTALGVAPSTYRRTFRSREDRPSE</sequence>
<accession>A0A561T0B2</accession>
<keyword evidence="2" id="KW-0804">Transcription</keyword>
<evidence type="ECO:0000313" key="5">
    <source>
        <dbReference type="Proteomes" id="UP000321261"/>
    </source>
</evidence>
<dbReference type="SMART" id="SM00342">
    <property type="entry name" value="HTH_ARAC"/>
    <property type="match status" value="1"/>
</dbReference>
<dbReference type="GO" id="GO:0043565">
    <property type="term" value="F:sequence-specific DNA binding"/>
    <property type="evidence" value="ECO:0007669"/>
    <property type="project" value="InterPro"/>
</dbReference>
<dbReference type="EMBL" id="VIWU01000001">
    <property type="protein sequence ID" value="TWF80541.1"/>
    <property type="molecule type" value="Genomic_DNA"/>
</dbReference>
<dbReference type="Pfam" id="PF01965">
    <property type="entry name" value="DJ-1_PfpI"/>
    <property type="match status" value="1"/>
</dbReference>
<proteinExistence type="predicted"/>